<dbReference type="Pfam" id="PF03437">
    <property type="entry name" value="BtpA"/>
    <property type="match status" value="1"/>
</dbReference>
<dbReference type="InterPro" id="IPR011060">
    <property type="entry name" value="RibuloseP-bd_barrel"/>
</dbReference>
<proteinExistence type="inferred from homology"/>
<gene>
    <name evidence="2" type="ORF">ADN01_07545</name>
</gene>
<sequence length="268" mass="28705">MRNFESLGKKKAVIGLVHLLPMPGTPFFQEGDFERSLEKAVQDARALYEGGADGCLIQTVDKVYPIQDEADPVRTAGVAVITHAVAQATGEDFQIGVQIMWNALSASAAAARVAGGSFLRCTALVGCTESPFGRVEANPLAFLNYRRAIGAQGLKLVAEVSGMHFHWAGEPKPAAEVARMAAMVGADAVEVAHADEAQNAALVRDIKAANPGLTVFLGGFTNHENVQRRMAEADGVFVGSCLEKGRWGSAVDVEKVRRYVELVRQLER</sequence>
<dbReference type="PANTHER" id="PTHR21381:SF3">
    <property type="entry name" value="SGC REGION PROTEIN SGCQ-RELATED"/>
    <property type="match status" value="1"/>
</dbReference>
<dbReference type="PIRSF" id="PIRSF005956">
    <property type="entry name" value="BtpA"/>
    <property type="match status" value="1"/>
</dbReference>
<evidence type="ECO:0000313" key="2">
    <source>
        <dbReference type="EMBL" id="KPL83645.1"/>
    </source>
</evidence>
<dbReference type="Proteomes" id="UP000050501">
    <property type="component" value="Unassembled WGS sequence"/>
</dbReference>
<comment type="caution">
    <text evidence="2">The sequence shown here is derived from an EMBL/GenBank/DDBJ whole genome shotgun (WGS) entry which is preliminary data.</text>
</comment>
<evidence type="ECO:0000256" key="1">
    <source>
        <dbReference type="ARBA" id="ARBA00006007"/>
    </source>
</evidence>
<keyword evidence="3" id="KW-1185">Reference proteome</keyword>
<name>A0A0P6Y3D1_9CHLR</name>
<dbReference type="PANTHER" id="PTHR21381">
    <property type="entry name" value="ZGC:162297"/>
    <property type="match status" value="1"/>
</dbReference>
<evidence type="ECO:0000313" key="3">
    <source>
        <dbReference type="Proteomes" id="UP000050501"/>
    </source>
</evidence>
<dbReference type="AlphaFoldDB" id="A0A0P6Y3D1"/>
<comment type="similarity">
    <text evidence="1">Belongs to the BtpA family.</text>
</comment>
<dbReference type="InterPro" id="IPR005137">
    <property type="entry name" value="BtpA"/>
</dbReference>
<organism evidence="2 3">
    <name type="scientific">Levilinea saccharolytica</name>
    <dbReference type="NCBI Taxonomy" id="229921"/>
    <lineage>
        <taxon>Bacteria</taxon>
        <taxon>Bacillati</taxon>
        <taxon>Chloroflexota</taxon>
        <taxon>Anaerolineae</taxon>
        <taxon>Anaerolineales</taxon>
        <taxon>Anaerolineaceae</taxon>
        <taxon>Levilinea</taxon>
    </lineage>
</organism>
<dbReference type="OrthoDB" id="9791357at2"/>
<accession>A0A0P6Y3D1</accession>
<protein>
    <recommendedName>
        <fullName evidence="4">BtpA/SgcQ family protein</fullName>
    </recommendedName>
</protein>
<dbReference type="EMBL" id="LGCM01000029">
    <property type="protein sequence ID" value="KPL83645.1"/>
    <property type="molecule type" value="Genomic_DNA"/>
</dbReference>
<reference evidence="2 3" key="1">
    <citation type="submission" date="2015-07" db="EMBL/GenBank/DDBJ databases">
        <title>Genome sequence of Levilinea saccharolytica DSM 16555.</title>
        <authorList>
            <person name="Hemp J."/>
            <person name="Ward L.M."/>
            <person name="Pace L.A."/>
            <person name="Fischer W.W."/>
        </authorList>
    </citation>
    <scope>NUCLEOTIDE SEQUENCE [LARGE SCALE GENOMIC DNA]</scope>
    <source>
        <strain evidence="2 3">KIBI-1</strain>
    </source>
</reference>
<evidence type="ECO:0008006" key="4">
    <source>
        <dbReference type="Google" id="ProtNLM"/>
    </source>
</evidence>
<dbReference type="STRING" id="229921.ADN01_07545"/>
<dbReference type="SUPFAM" id="SSF51366">
    <property type="entry name" value="Ribulose-phoshate binding barrel"/>
    <property type="match status" value="1"/>
</dbReference>